<gene>
    <name evidence="1" type="ORF">S01H4_28864</name>
</gene>
<reference evidence="1" key="1">
    <citation type="journal article" date="2014" name="Front. Microbiol.">
        <title>High frequency of phylogenetically diverse reductive dehalogenase-homologous genes in deep subseafloor sedimentary metagenomes.</title>
        <authorList>
            <person name="Kawai M."/>
            <person name="Futagami T."/>
            <person name="Toyoda A."/>
            <person name="Takaki Y."/>
            <person name="Nishi S."/>
            <person name="Hori S."/>
            <person name="Arai W."/>
            <person name="Tsubouchi T."/>
            <person name="Morono Y."/>
            <person name="Uchiyama I."/>
            <person name="Ito T."/>
            <person name="Fujiyama A."/>
            <person name="Inagaki F."/>
            <person name="Takami H."/>
        </authorList>
    </citation>
    <scope>NUCLEOTIDE SEQUENCE</scope>
    <source>
        <strain evidence="1">Expedition CK06-06</strain>
    </source>
</reference>
<accession>X1CX50</accession>
<name>X1CX50_9ZZZZ</name>
<organism evidence="1">
    <name type="scientific">marine sediment metagenome</name>
    <dbReference type="NCBI Taxonomy" id="412755"/>
    <lineage>
        <taxon>unclassified sequences</taxon>
        <taxon>metagenomes</taxon>
        <taxon>ecological metagenomes</taxon>
    </lineage>
</organism>
<sequence>MIEEYYRPGDIRFKASQVRWLIAHLYAIREGYWPAKNEESGYIYMGGGKHKGSHRGYFETPVAIAAELQV</sequence>
<dbReference type="EMBL" id="BART01014492">
    <property type="protein sequence ID" value="GAG88796.1"/>
    <property type="molecule type" value="Genomic_DNA"/>
</dbReference>
<comment type="caution">
    <text evidence="1">The sequence shown here is derived from an EMBL/GenBank/DDBJ whole genome shotgun (WGS) entry which is preliminary data.</text>
</comment>
<dbReference type="AlphaFoldDB" id="X1CX50"/>
<evidence type="ECO:0000313" key="1">
    <source>
        <dbReference type="EMBL" id="GAG88796.1"/>
    </source>
</evidence>
<feature type="non-terminal residue" evidence="1">
    <location>
        <position position="70"/>
    </location>
</feature>
<proteinExistence type="predicted"/>
<protein>
    <submittedName>
        <fullName evidence="1">Uncharacterized protein</fullName>
    </submittedName>
</protein>